<evidence type="ECO:0000313" key="4">
    <source>
        <dbReference type="Proteomes" id="UP000305888"/>
    </source>
</evidence>
<dbReference type="RefSeq" id="WP_138578879.1">
    <property type="nucleotide sequence ID" value="NZ_CP040818.1"/>
</dbReference>
<protein>
    <submittedName>
        <fullName evidence="3">DUF4167 domain-containing protein</fullName>
    </submittedName>
</protein>
<dbReference type="InterPro" id="IPR025430">
    <property type="entry name" value="DUF4167"/>
</dbReference>
<evidence type="ECO:0000256" key="1">
    <source>
        <dbReference type="SAM" id="MobiDB-lite"/>
    </source>
</evidence>
<feature type="region of interest" description="Disordered" evidence="1">
    <location>
        <begin position="76"/>
        <end position="180"/>
    </location>
</feature>
<proteinExistence type="predicted"/>
<dbReference type="Pfam" id="PF13763">
    <property type="entry name" value="DUF4167"/>
    <property type="match status" value="1"/>
</dbReference>
<dbReference type="OrthoDB" id="9816310at2"/>
<dbReference type="Proteomes" id="UP000305888">
    <property type="component" value="Chromosome"/>
</dbReference>
<feature type="compositionally biased region" description="Basic residues" evidence="1">
    <location>
        <begin position="149"/>
        <end position="159"/>
    </location>
</feature>
<name>A0A5B8FYP4_9RHOB</name>
<evidence type="ECO:0000259" key="2">
    <source>
        <dbReference type="Pfam" id="PF13763"/>
    </source>
</evidence>
<feature type="compositionally biased region" description="Basic residues" evidence="1">
    <location>
        <begin position="1"/>
        <end position="15"/>
    </location>
</feature>
<dbReference type="EMBL" id="CP040818">
    <property type="protein sequence ID" value="QDL92500.1"/>
    <property type="molecule type" value="Genomic_DNA"/>
</dbReference>
<dbReference type="KEGG" id="ppru:FDP22_12350"/>
<feature type="compositionally biased region" description="Basic and acidic residues" evidence="1">
    <location>
        <begin position="76"/>
        <end position="85"/>
    </location>
</feature>
<sequence length="180" mass="19563">MRSSNKNRSRNKSSRKSIGNIVNRVFDSSGPEGKVRGTPQQIIEKYTTLSRDAQTSGDRVAAENFMQHAEHYIRMLSEAQREMGVRPENGQGGQHASSGQDDQPRDDSPLATFEEDSNESGLVDTPESSERAPEPVAAEEDAAAAAPKPRTRAPRRRTPRKTEAKSDDSAEPEAASASVG</sequence>
<keyword evidence="4" id="KW-1185">Reference proteome</keyword>
<accession>A0A5B8FYP4</accession>
<reference evidence="3 4" key="1">
    <citation type="submission" date="2019-06" db="EMBL/GenBank/DDBJ databases">
        <title>Genome sequence of Rhodobacteraceae bacterium D4M1.</title>
        <authorList>
            <person name="Cao J."/>
        </authorList>
    </citation>
    <scope>NUCLEOTIDE SEQUENCE [LARGE SCALE GENOMIC DNA]</scope>
    <source>
        <strain evidence="3 4">D4M1</strain>
    </source>
</reference>
<evidence type="ECO:0000313" key="3">
    <source>
        <dbReference type="EMBL" id="QDL92500.1"/>
    </source>
</evidence>
<dbReference type="AlphaFoldDB" id="A0A5B8FYP4"/>
<gene>
    <name evidence="3" type="ORF">FDP22_12350</name>
</gene>
<feature type="domain" description="DUF4167" evidence="2">
    <location>
        <begin position="8"/>
        <end position="81"/>
    </location>
</feature>
<feature type="region of interest" description="Disordered" evidence="1">
    <location>
        <begin position="1"/>
        <end position="58"/>
    </location>
</feature>
<organism evidence="3 4">
    <name type="scientific">Paroceanicella profunda</name>
    <dbReference type="NCBI Taxonomy" id="2579971"/>
    <lineage>
        <taxon>Bacteria</taxon>
        <taxon>Pseudomonadati</taxon>
        <taxon>Pseudomonadota</taxon>
        <taxon>Alphaproteobacteria</taxon>
        <taxon>Rhodobacterales</taxon>
        <taxon>Paracoccaceae</taxon>
        <taxon>Paroceanicella</taxon>
    </lineage>
</organism>
<feature type="compositionally biased region" description="Polar residues" evidence="1">
    <location>
        <begin position="47"/>
        <end position="57"/>
    </location>
</feature>